<feature type="compositionally biased region" description="Low complexity" evidence="2">
    <location>
        <begin position="917"/>
        <end position="927"/>
    </location>
</feature>
<feature type="region of interest" description="Disordered" evidence="2">
    <location>
        <begin position="1254"/>
        <end position="1298"/>
    </location>
</feature>
<dbReference type="InterPro" id="IPR029058">
    <property type="entry name" value="AB_hydrolase_fold"/>
</dbReference>
<name>A0AAD5WVB3_9PEZI</name>
<feature type="region of interest" description="Disordered" evidence="2">
    <location>
        <begin position="902"/>
        <end position="927"/>
    </location>
</feature>
<feature type="region of interest" description="Disordered" evidence="2">
    <location>
        <begin position="1580"/>
        <end position="1626"/>
    </location>
</feature>
<evidence type="ECO:0000313" key="5">
    <source>
        <dbReference type="Proteomes" id="UP001201980"/>
    </source>
</evidence>
<proteinExistence type="predicted"/>
<feature type="compositionally biased region" description="Polar residues" evidence="2">
    <location>
        <begin position="1372"/>
        <end position="1381"/>
    </location>
</feature>
<keyword evidence="1" id="KW-0677">Repeat</keyword>
<feature type="compositionally biased region" description="Basic and acidic residues" evidence="2">
    <location>
        <begin position="1613"/>
        <end position="1626"/>
    </location>
</feature>
<dbReference type="Gene3D" id="3.40.50.1820">
    <property type="entry name" value="alpha/beta hydrolase"/>
    <property type="match status" value="1"/>
</dbReference>
<dbReference type="Pfam" id="PF24883">
    <property type="entry name" value="NPHP3_N"/>
    <property type="match status" value="1"/>
</dbReference>
<evidence type="ECO:0000259" key="3">
    <source>
        <dbReference type="Pfam" id="PF24883"/>
    </source>
</evidence>
<feature type="compositionally biased region" description="Gly residues" evidence="2">
    <location>
        <begin position="1580"/>
        <end position="1594"/>
    </location>
</feature>
<feature type="region of interest" description="Disordered" evidence="2">
    <location>
        <begin position="1450"/>
        <end position="1471"/>
    </location>
</feature>
<feature type="region of interest" description="Disordered" evidence="2">
    <location>
        <begin position="1330"/>
        <end position="1406"/>
    </location>
</feature>
<dbReference type="InterPro" id="IPR056884">
    <property type="entry name" value="NPHP3-like_N"/>
</dbReference>
<feature type="region of interest" description="Disordered" evidence="2">
    <location>
        <begin position="1064"/>
        <end position="1090"/>
    </location>
</feature>
<accession>A0AAD5WVB3</accession>
<feature type="region of interest" description="Disordered" evidence="2">
    <location>
        <begin position="1532"/>
        <end position="1564"/>
    </location>
</feature>
<dbReference type="EMBL" id="JAKWBI020000018">
    <property type="protein sequence ID" value="KAJ2906161.1"/>
    <property type="molecule type" value="Genomic_DNA"/>
</dbReference>
<keyword evidence="5" id="KW-1185">Reference proteome</keyword>
<protein>
    <recommendedName>
        <fullName evidence="3">Nephrocystin 3-like N-terminal domain-containing protein</fullName>
    </recommendedName>
</protein>
<feature type="compositionally biased region" description="Polar residues" evidence="2">
    <location>
        <begin position="1204"/>
        <end position="1215"/>
    </location>
</feature>
<dbReference type="PANTHER" id="PTHR10039:SF5">
    <property type="entry name" value="NACHT DOMAIN-CONTAINING PROTEIN"/>
    <property type="match status" value="1"/>
</dbReference>
<evidence type="ECO:0000256" key="1">
    <source>
        <dbReference type="ARBA" id="ARBA00022737"/>
    </source>
</evidence>
<gene>
    <name evidence="4" type="ORF">MKZ38_002876</name>
</gene>
<dbReference type="Proteomes" id="UP001201980">
    <property type="component" value="Unassembled WGS sequence"/>
</dbReference>
<dbReference type="InterPro" id="IPR027417">
    <property type="entry name" value="P-loop_NTPase"/>
</dbReference>
<dbReference type="PANTHER" id="PTHR10039">
    <property type="entry name" value="AMELOGENIN"/>
    <property type="match status" value="1"/>
</dbReference>
<feature type="region of interest" description="Disordered" evidence="2">
    <location>
        <begin position="1198"/>
        <end position="1235"/>
    </location>
</feature>
<reference evidence="4" key="1">
    <citation type="submission" date="2022-07" db="EMBL/GenBank/DDBJ databases">
        <title>Draft genome sequence of Zalerion maritima ATCC 34329, a (micro)plastics degrading marine fungus.</title>
        <authorList>
            <person name="Paco A."/>
            <person name="Goncalves M.F.M."/>
            <person name="Rocha-Santos T.A.P."/>
            <person name="Alves A."/>
        </authorList>
    </citation>
    <scope>NUCLEOTIDE SEQUENCE</scope>
    <source>
        <strain evidence="4">ATCC 34329</strain>
    </source>
</reference>
<feature type="domain" description="Nephrocystin 3-like N-terminal" evidence="3">
    <location>
        <begin position="457"/>
        <end position="636"/>
    </location>
</feature>
<feature type="region of interest" description="Disordered" evidence="2">
    <location>
        <begin position="1124"/>
        <end position="1143"/>
    </location>
</feature>
<evidence type="ECO:0000313" key="4">
    <source>
        <dbReference type="EMBL" id="KAJ2906161.1"/>
    </source>
</evidence>
<evidence type="ECO:0000256" key="2">
    <source>
        <dbReference type="SAM" id="MobiDB-lite"/>
    </source>
</evidence>
<feature type="compositionally biased region" description="Low complexity" evidence="2">
    <location>
        <begin position="1356"/>
        <end position="1369"/>
    </location>
</feature>
<feature type="compositionally biased region" description="Pro residues" evidence="2">
    <location>
        <begin position="1344"/>
        <end position="1355"/>
    </location>
</feature>
<dbReference type="Gene3D" id="3.40.50.300">
    <property type="entry name" value="P-loop containing nucleotide triphosphate hydrolases"/>
    <property type="match status" value="1"/>
</dbReference>
<dbReference type="SUPFAM" id="SSF52540">
    <property type="entry name" value="P-loop containing nucleoside triphosphate hydrolases"/>
    <property type="match status" value="1"/>
</dbReference>
<feature type="region of interest" description="Disordered" evidence="2">
    <location>
        <begin position="136"/>
        <end position="161"/>
    </location>
</feature>
<comment type="caution">
    <text evidence="4">The sequence shown here is derived from an EMBL/GenBank/DDBJ whole genome shotgun (WGS) entry which is preliminary data.</text>
</comment>
<feature type="region of interest" description="Disordered" evidence="2">
    <location>
        <begin position="1490"/>
        <end position="1510"/>
    </location>
</feature>
<dbReference type="SUPFAM" id="SSF53474">
    <property type="entry name" value="alpha/beta-Hydrolases"/>
    <property type="match status" value="1"/>
</dbReference>
<sequence>MPLHPQLPSEFVDPNPYQTLGLAEGRCMQLHTSTAMSVPGPLAWRTRNLPRDGIPSIGLTVVHEPDDPRTAVIDIVLVGGLGSHPVRTWLSSDQNQPTDEPHDLCGISDGQQGGNLRGVLRTASTRSTRSKRTLVKKSSHRIRGDIHPSEDPLSSDLLHSNPTPLSSGHMFASGALQPKTPKSDVYWPLDLLPKSCPTTRVLVWGCHSIVMNGKLLRSQNSIFVHSEGLLRELADFRDETGTTGRPVVFVAHSTGGIIVKEILRRAEAKPQQQIKDILYSTSACIFLASPHRVSSVWSLMDAVKNMAHLTLGVDPRDPNLPSLFGGADGEEVEAGRQVFLRLWMDHNFRVKTFQEKNATQQKYGEERTELKLRREASFLGRPRERPETMEGTHLDMCKFLSGDDPEWKQFAEVFQRLVYLELQRLRQLNTGERECLEALEQGSLDPKENHPTGSYLGTCLWLYDIPEFGFWHHRTNEGRGKVLWLKGPPGSGKSVLLKSLRHRIEKQWASCGAVFLEVAAEGRDLDAVYFLPTQKRRYTPNPSRVYRALLSRLFPHDPKLKKQVLSMYKRNKTFADARVVSYFVDDYIRHRVDVPNKRTFIFVDASDSCGADYLQGLLRHLATLARNSDLSIIVTSVEHSDVTLPKSKAIQLRMQNHNGNDVLRYVNLNLLAEWEERNKTVHRVAEKASGVFLWAEIVVNILNAAIEEGANPDLIDYTIEQIPATLEGLYHWLMATLSAEEKADALILFQWVLLASEPLRLNDLRFAVRVTKTWSTATFIPDMALSLESPTSIRDLRRPNEQEFDSPHQFHRWVRQRSLGLIELRASPGATADGSGAEPVGLRRVQVAHESVRSFFLEERGYAVLVGEEKAKSGSFNDVSHFALLNACLTYLNMSDFEPLGHASPHPTQAQTAVANPPTLQSPSSLTSSIPLSRFAVQPSPMPLEESKFWRRAATDQRHLVMSSYPFLRYAVANILYHLLSPRVWRYFPPQQKLLSILSRDRCKLWRRWTALLGTNDPSHVLSLSESALDLSGVTSGAGVRLERVFRRLNRLVAAERKILGSQSVEDSKEGTRNGSILGRARGELDPDIPVGSLPPSVVATGKSGRVSAIESLRQILVDSPTPGIAVTTSEPSPTIYAPTPEPLLRISLPSNEERHSRASVNPRVGVNRVMGMTALDSRESRNGEASLPDNAPAANKIQEARSEPNSALVKTQQEPPALSDPRPGPHYGDCPDAKGAPYAHTVVATGTREGVGIGAVSRKSSRETMLSRPCRSPHISPKGSRERLRPLAVPADPHPPPVVKVRPGELLCSPGTSQLSGKQGALQVTATGVVRPSARRAVSSPKNSPPPKSAPPPSHSSFGFGSSLPSPATAAINSTESLLSGPTVRKTHSDNTLRGRGFHTPTSDVSIPFTLESKTVHIQLSNPNAYTPVSSGSCASMPPLSALTAATLDSQKKSPRSKLPLPIPAHQKQKSISPILPRKQHPGFSFGDIEDSPTGWSPVLPRGRDTFGSRCHERKDSAVAVHRMETSMGSAAETRSRHGYGHAPQSSLGSTIGVRSPTSTTESDKAFWSPAFVEGSGYGQYGQYGGGGITGSGGHDETPLVSPLTSGSEPDTSTHVRFDGLPERK</sequence>
<organism evidence="4 5">
    <name type="scientific">Zalerion maritima</name>
    <dbReference type="NCBI Taxonomy" id="339359"/>
    <lineage>
        <taxon>Eukaryota</taxon>
        <taxon>Fungi</taxon>
        <taxon>Dikarya</taxon>
        <taxon>Ascomycota</taxon>
        <taxon>Pezizomycotina</taxon>
        <taxon>Sordariomycetes</taxon>
        <taxon>Lulworthiomycetidae</taxon>
        <taxon>Lulworthiales</taxon>
        <taxon>Lulworthiaceae</taxon>
        <taxon>Zalerion</taxon>
    </lineage>
</organism>